<dbReference type="Proteomes" id="UP001141806">
    <property type="component" value="Unassembled WGS sequence"/>
</dbReference>
<proteinExistence type="predicted"/>
<gene>
    <name evidence="1" type="ORF">NE237_030695</name>
</gene>
<comment type="caution">
    <text evidence="1">The sequence shown here is derived from an EMBL/GenBank/DDBJ whole genome shotgun (WGS) entry which is preliminary data.</text>
</comment>
<evidence type="ECO:0000313" key="2">
    <source>
        <dbReference type="Proteomes" id="UP001141806"/>
    </source>
</evidence>
<sequence length="100" mass="10884">MAANSGVGYGGYGVGIVGYGGANIWNLRWESPRSSDQGLVFHLHSNKYSETSLTSRPTVLSWEKKFCAVVGIPTPPMCNSAHIGMGQDTGYLFQFVFIQH</sequence>
<organism evidence="1 2">
    <name type="scientific">Protea cynaroides</name>
    <dbReference type="NCBI Taxonomy" id="273540"/>
    <lineage>
        <taxon>Eukaryota</taxon>
        <taxon>Viridiplantae</taxon>
        <taxon>Streptophyta</taxon>
        <taxon>Embryophyta</taxon>
        <taxon>Tracheophyta</taxon>
        <taxon>Spermatophyta</taxon>
        <taxon>Magnoliopsida</taxon>
        <taxon>Proteales</taxon>
        <taxon>Proteaceae</taxon>
        <taxon>Protea</taxon>
    </lineage>
</organism>
<dbReference type="AlphaFoldDB" id="A0A9Q0GU84"/>
<name>A0A9Q0GU84_9MAGN</name>
<reference evidence="1" key="1">
    <citation type="journal article" date="2023" name="Plant J.">
        <title>The genome of the king protea, Protea cynaroides.</title>
        <authorList>
            <person name="Chang J."/>
            <person name="Duong T.A."/>
            <person name="Schoeman C."/>
            <person name="Ma X."/>
            <person name="Roodt D."/>
            <person name="Barker N."/>
            <person name="Li Z."/>
            <person name="Van de Peer Y."/>
            <person name="Mizrachi E."/>
        </authorList>
    </citation>
    <scope>NUCLEOTIDE SEQUENCE</scope>
    <source>
        <tissue evidence="1">Young leaves</tissue>
    </source>
</reference>
<evidence type="ECO:0000313" key="1">
    <source>
        <dbReference type="EMBL" id="KAJ4953863.1"/>
    </source>
</evidence>
<protein>
    <submittedName>
        <fullName evidence="1">Uncharacterized protein</fullName>
    </submittedName>
</protein>
<keyword evidence="2" id="KW-1185">Reference proteome</keyword>
<accession>A0A9Q0GU84</accession>
<dbReference type="EMBL" id="JAMYWD010000012">
    <property type="protein sequence ID" value="KAJ4953863.1"/>
    <property type="molecule type" value="Genomic_DNA"/>
</dbReference>